<dbReference type="Proteomes" id="UP000621560">
    <property type="component" value="Unassembled WGS sequence"/>
</dbReference>
<dbReference type="Gene3D" id="3.40.50.720">
    <property type="entry name" value="NAD(P)-binding Rossmann-like Domain"/>
    <property type="match status" value="1"/>
</dbReference>
<dbReference type="SUPFAM" id="SSF51735">
    <property type="entry name" value="NAD(P)-binding Rossmann-fold domains"/>
    <property type="match status" value="1"/>
</dbReference>
<evidence type="ECO:0000259" key="1">
    <source>
        <dbReference type="Pfam" id="PF01408"/>
    </source>
</evidence>
<dbReference type="InterPro" id="IPR036291">
    <property type="entry name" value="NAD(P)-bd_dom_sf"/>
</dbReference>
<dbReference type="GO" id="GO:0000166">
    <property type="term" value="F:nucleotide binding"/>
    <property type="evidence" value="ECO:0007669"/>
    <property type="project" value="InterPro"/>
</dbReference>
<name>A0A927BQV7_9BACL</name>
<organism evidence="2 3">
    <name type="scientific">Paenibacillus sabuli</name>
    <dbReference type="NCBI Taxonomy" id="2772509"/>
    <lineage>
        <taxon>Bacteria</taxon>
        <taxon>Bacillati</taxon>
        <taxon>Bacillota</taxon>
        <taxon>Bacilli</taxon>
        <taxon>Bacillales</taxon>
        <taxon>Paenibacillaceae</taxon>
        <taxon>Paenibacillus</taxon>
    </lineage>
</organism>
<dbReference type="RefSeq" id="WP_190914318.1">
    <property type="nucleotide sequence ID" value="NZ_JACXIZ010000007.1"/>
</dbReference>
<accession>A0A927BQV7</accession>
<evidence type="ECO:0000313" key="3">
    <source>
        <dbReference type="Proteomes" id="UP000621560"/>
    </source>
</evidence>
<comment type="caution">
    <text evidence="2">The sequence shown here is derived from an EMBL/GenBank/DDBJ whole genome shotgun (WGS) entry which is preliminary data.</text>
</comment>
<gene>
    <name evidence="2" type="ORF">IDH44_02405</name>
</gene>
<dbReference type="EMBL" id="JACXIZ010000007">
    <property type="protein sequence ID" value="MBD2844030.1"/>
    <property type="molecule type" value="Genomic_DNA"/>
</dbReference>
<proteinExistence type="predicted"/>
<reference evidence="2" key="1">
    <citation type="submission" date="2020-09" db="EMBL/GenBank/DDBJ databases">
        <title>A novel bacterium of genus Paenibacillus, isolated from South China Sea.</title>
        <authorList>
            <person name="Huang H."/>
            <person name="Mo K."/>
            <person name="Hu Y."/>
        </authorList>
    </citation>
    <scope>NUCLEOTIDE SEQUENCE</scope>
    <source>
        <strain evidence="2">IB182496</strain>
    </source>
</reference>
<sequence length="299" mass="33278">MIKVGIIGLDSSHPVSLSRLFHYEEAEYYVPGARITAAFAGGDGSETSRNRLRQFTPKLVGQEGVELMDSPQAVAENCDALIISALDARLHEPLFRTIAPYQIPVFIDKPIALTREEASRIFDYAAMHRTPVMSCSARRFDPQLTELVKKHQEAFIGVDSYGPLRVIDSMEGLFWYGIHGVEAMYTALGTGCRAVHAFCSAGSEHYIAEWNDGRTASLRLYTHRSLDAGMVVHTEQGSMHLNFVHAPYPILWGLARQLVQFFSSGIAPVDEMETLEMLSFIEAANACRRQNASYGMKIE</sequence>
<protein>
    <submittedName>
        <fullName evidence="2">Gfo/Idh/MocA family oxidoreductase</fullName>
    </submittedName>
</protein>
<dbReference type="AlphaFoldDB" id="A0A927BQV7"/>
<dbReference type="InterPro" id="IPR000683">
    <property type="entry name" value="Gfo/Idh/MocA-like_OxRdtase_N"/>
</dbReference>
<feature type="domain" description="Gfo/Idh/MocA-like oxidoreductase N-terminal" evidence="1">
    <location>
        <begin position="55"/>
        <end position="132"/>
    </location>
</feature>
<dbReference type="Pfam" id="PF01408">
    <property type="entry name" value="GFO_IDH_MocA"/>
    <property type="match status" value="1"/>
</dbReference>
<keyword evidence="3" id="KW-1185">Reference proteome</keyword>
<evidence type="ECO:0000313" key="2">
    <source>
        <dbReference type="EMBL" id="MBD2844030.1"/>
    </source>
</evidence>